<keyword evidence="1" id="KW-0812">Transmembrane</keyword>
<evidence type="ECO:0000313" key="2">
    <source>
        <dbReference type="EMBL" id="PXF62609.1"/>
    </source>
</evidence>
<reference evidence="2 3" key="1">
    <citation type="submission" date="2018-05" db="EMBL/GenBank/DDBJ databases">
        <title>Kangiella spongicola genome sequence.</title>
        <authorList>
            <person name="Maclea K.S."/>
            <person name="Goen A.E."/>
            <person name="Kelley C."/>
            <person name="Underriner A."/>
            <person name="Silverwood T."/>
            <person name="Trachtenberg A.M."/>
        </authorList>
    </citation>
    <scope>NUCLEOTIDE SEQUENCE [LARGE SCALE GENOMIC DNA]</scope>
    <source>
        <strain evidence="2 3">ATCC BAA-2076</strain>
    </source>
</reference>
<dbReference type="Proteomes" id="UP000247689">
    <property type="component" value="Unassembled WGS sequence"/>
</dbReference>
<gene>
    <name evidence="2" type="ORF">DL796_09755</name>
</gene>
<protein>
    <submittedName>
        <fullName evidence="2">Uncharacterized protein</fullName>
    </submittedName>
</protein>
<comment type="caution">
    <text evidence="2">The sequence shown here is derived from an EMBL/GenBank/DDBJ whole genome shotgun (WGS) entry which is preliminary data.</text>
</comment>
<evidence type="ECO:0000256" key="1">
    <source>
        <dbReference type="SAM" id="Phobius"/>
    </source>
</evidence>
<sequence>MQNNKTTTTRKDYLMKTFILFLFGLATGLFLNRYLSIPLWLEITIIAVIGLLLWLFSSKKMLLKEKRESEE</sequence>
<dbReference type="EMBL" id="QICH01000003">
    <property type="protein sequence ID" value="PXF62609.1"/>
    <property type="molecule type" value="Genomic_DNA"/>
</dbReference>
<keyword evidence="1" id="KW-1133">Transmembrane helix</keyword>
<feature type="transmembrane region" description="Helical" evidence="1">
    <location>
        <begin position="37"/>
        <end position="57"/>
    </location>
</feature>
<name>A0A318D8Z6_9GAMM</name>
<dbReference type="AlphaFoldDB" id="A0A318D8Z6"/>
<feature type="transmembrane region" description="Helical" evidence="1">
    <location>
        <begin position="12"/>
        <end position="31"/>
    </location>
</feature>
<organism evidence="2 3">
    <name type="scientific">Kangiella spongicola</name>
    <dbReference type="NCBI Taxonomy" id="796379"/>
    <lineage>
        <taxon>Bacteria</taxon>
        <taxon>Pseudomonadati</taxon>
        <taxon>Pseudomonadota</taxon>
        <taxon>Gammaproteobacteria</taxon>
        <taxon>Kangiellales</taxon>
        <taxon>Kangiellaceae</taxon>
        <taxon>Kangiella</taxon>
    </lineage>
</organism>
<keyword evidence="3" id="KW-1185">Reference proteome</keyword>
<keyword evidence="1" id="KW-0472">Membrane</keyword>
<proteinExistence type="predicted"/>
<accession>A0A318D8Z6</accession>
<evidence type="ECO:0000313" key="3">
    <source>
        <dbReference type="Proteomes" id="UP000247689"/>
    </source>
</evidence>